<accession>A0A1J5R4J9</accession>
<name>A0A1J5R4J9_9ZZZZ</name>
<reference evidence="1" key="1">
    <citation type="submission" date="2016-10" db="EMBL/GenBank/DDBJ databases">
        <title>Sequence of Gallionella enrichment culture.</title>
        <authorList>
            <person name="Poehlein A."/>
            <person name="Muehling M."/>
            <person name="Daniel R."/>
        </authorList>
    </citation>
    <scope>NUCLEOTIDE SEQUENCE</scope>
</reference>
<dbReference type="AlphaFoldDB" id="A0A1J5R4J9"/>
<gene>
    <name evidence="1" type="ORF">GALL_272500</name>
</gene>
<sequence length="307" mass="33388">MKKTMLLCFAVGLGLAQPVWADEAMTAGPAQPEQGLSAGSGDFLTDWYARVHQAQSSQPGWMTPLVTVTPRLEQEVRADMSWQQLGNGAHMASYGGGKGLELIPTTTNEIVINAPSYLDRTYARSHATEGTGYADDPVLLIKQRLLSSPESQGNYILSAFLGVTAPTAATRFTAHYDAWSVTPTLAAGKGWGDFDIQATMGLQMPVSYASENGNALNSNVTFQYHFERYFWPELEVNNTYWTNGPRGGRFQTFLTPGIIFGRFGLGDGAKVILGVGYQFAITPPEDNLEPLTPTYDRALLATARVAF</sequence>
<dbReference type="EMBL" id="MLJW01000278">
    <property type="protein sequence ID" value="OIQ90849.1"/>
    <property type="molecule type" value="Genomic_DNA"/>
</dbReference>
<organism evidence="1">
    <name type="scientific">mine drainage metagenome</name>
    <dbReference type="NCBI Taxonomy" id="410659"/>
    <lineage>
        <taxon>unclassified sequences</taxon>
        <taxon>metagenomes</taxon>
        <taxon>ecological metagenomes</taxon>
    </lineage>
</organism>
<protein>
    <recommendedName>
        <fullName evidence="2">MetA-pathway of phenol degradation</fullName>
    </recommendedName>
</protein>
<comment type="caution">
    <text evidence="1">The sequence shown here is derived from an EMBL/GenBank/DDBJ whole genome shotgun (WGS) entry which is preliminary data.</text>
</comment>
<evidence type="ECO:0008006" key="2">
    <source>
        <dbReference type="Google" id="ProtNLM"/>
    </source>
</evidence>
<proteinExistence type="predicted"/>
<evidence type="ECO:0000313" key="1">
    <source>
        <dbReference type="EMBL" id="OIQ90849.1"/>
    </source>
</evidence>